<dbReference type="Pfam" id="PF23933">
    <property type="entry name" value="DUF7269"/>
    <property type="match status" value="1"/>
</dbReference>
<evidence type="ECO:0000313" key="2">
    <source>
        <dbReference type="Proteomes" id="UP000198518"/>
    </source>
</evidence>
<dbReference type="Proteomes" id="UP000198518">
    <property type="component" value="Unassembled WGS sequence"/>
</dbReference>
<keyword evidence="2" id="KW-1185">Reference proteome</keyword>
<dbReference type="EMBL" id="FOJA01000001">
    <property type="protein sequence ID" value="SEW26693.1"/>
    <property type="molecule type" value="Genomic_DNA"/>
</dbReference>
<name>A0A1I0QI78_9EURY</name>
<proteinExistence type="predicted"/>
<dbReference type="AlphaFoldDB" id="A0A1I0QI78"/>
<dbReference type="InterPro" id="IPR055693">
    <property type="entry name" value="DUF7269"/>
</dbReference>
<sequence>MSRQTVLVLTGVASTTAGLVLLGTPASAPAAVPVLPVVGLLGVAALAVGGLAALDRFGDGVGTGDPSSSSATVAVPGDDFDDRLADLSVTDDAGREAVRDRLTAAAAVALAAENGCSRSAARERIDAGEWPDGRDNARVRAFFAGRDPTPAERVTTVLTGEPTIARRARRTATVLAERGDDQ</sequence>
<organism evidence="1 2">
    <name type="scientific">Halobacterium jilantaiense</name>
    <dbReference type="NCBI Taxonomy" id="355548"/>
    <lineage>
        <taxon>Archaea</taxon>
        <taxon>Methanobacteriati</taxon>
        <taxon>Methanobacteriota</taxon>
        <taxon>Stenosarchaea group</taxon>
        <taxon>Halobacteria</taxon>
        <taxon>Halobacteriales</taxon>
        <taxon>Halobacteriaceae</taxon>
        <taxon>Halobacterium</taxon>
    </lineage>
</organism>
<protein>
    <submittedName>
        <fullName evidence="1">Uncharacterized protein</fullName>
    </submittedName>
</protein>
<evidence type="ECO:0000313" key="1">
    <source>
        <dbReference type="EMBL" id="SEW26693.1"/>
    </source>
</evidence>
<gene>
    <name evidence="1" type="ORF">SAMN04487945_2630</name>
</gene>
<accession>A0A1I0QI78</accession>
<dbReference type="STRING" id="355548.SAMN04487945_2630"/>
<dbReference type="RefSeq" id="WP_177170842.1">
    <property type="nucleotide sequence ID" value="NZ_FOJA01000001.1"/>
</dbReference>
<reference evidence="1 2" key="1">
    <citation type="submission" date="2016-10" db="EMBL/GenBank/DDBJ databases">
        <authorList>
            <person name="de Groot N.N."/>
        </authorList>
    </citation>
    <scope>NUCLEOTIDE SEQUENCE [LARGE SCALE GENOMIC DNA]</scope>
    <source>
        <strain evidence="1 2">CGMCC 1.5337</strain>
    </source>
</reference>